<gene>
    <name evidence="1" type="ORF">H6G94_01130</name>
</gene>
<organism evidence="1 2">
    <name type="scientific">Nostoc punctiforme FACHB-252</name>
    <dbReference type="NCBI Taxonomy" id="1357509"/>
    <lineage>
        <taxon>Bacteria</taxon>
        <taxon>Bacillati</taxon>
        <taxon>Cyanobacteriota</taxon>
        <taxon>Cyanophyceae</taxon>
        <taxon>Nostocales</taxon>
        <taxon>Nostocaceae</taxon>
        <taxon>Nostoc</taxon>
    </lineage>
</organism>
<reference evidence="1 2" key="1">
    <citation type="journal article" date="2020" name="ISME J.">
        <title>Comparative genomics reveals insights into cyanobacterial evolution and habitat adaptation.</title>
        <authorList>
            <person name="Chen M.Y."/>
            <person name="Teng W.K."/>
            <person name="Zhao L."/>
            <person name="Hu C.X."/>
            <person name="Zhou Y.K."/>
            <person name="Han B.P."/>
            <person name="Song L.R."/>
            <person name="Shu W.S."/>
        </authorList>
    </citation>
    <scope>NUCLEOTIDE SEQUENCE [LARGE SCALE GENOMIC DNA]</scope>
    <source>
        <strain evidence="1 2">FACHB-252</strain>
    </source>
</reference>
<dbReference type="RefSeq" id="WP_190947978.1">
    <property type="nucleotide sequence ID" value="NZ_JACJTC010000001.1"/>
</dbReference>
<proteinExistence type="predicted"/>
<comment type="caution">
    <text evidence="1">The sequence shown here is derived from an EMBL/GenBank/DDBJ whole genome shotgun (WGS) entry which is preliminary data.</text>
</comment>
<keyword evidence="2" id="KW-1185">Reference proteome</keyword>
<dbReference type="EMBL" id="JACJTC010000001">
    <property type="protein sequence ID" value="MBD2609890.1"/>
    <property type="molecule type" value="Genomic_DNA"/>
</dbReference>
<protein>
    <submittedName>
        <fullName evidence="1">Uncharacterized protein</fullName>
    </submittedName>
</protein>
<evidence type="ECO:0000313" key="2">
    <source>
        <dbReference type="Proteomes" id="UP000606396"/>
    </source>
</evidence>
<sequence length="172" mass="19838">MNEQKIFSYQLLELLNQINFSQKYYDYYAKSKENSSQEKSVLKTEDFAAALSSTSLDFSYNKKERFFHYEENNNKWQFELNISFSKSYIELILSVENELLGYAGGPFPKLAREAAQLSNPNFQYSPASPKIPFSNREELQEAVNFGVSLFEEIKQAILSKQNLVGYSVESLG</sequence>
<evidence type="ECO:0000313" key="1">
    <source>
        <dbReference type="EMBL" id="MBD2609890.1"/>
    </source>
</evidence>
<accession>A0ABR8H3S3</accession>
<name>A0ABR8H3S3_NOSPU</name>
<dbReference type="Proteomes" id="UP000606396">
    <property type="component" value="Unassembled WGS sequence"/>
</dbReference>